<accession>A0ABQ3DY65</accession>
<dbReference type="Proteomes" id="UP000599437">
    <property type="component" value="Unassembled WGS sequence"/>
</dbReference>
<name>A0ABQ3DY65_9ACTN</name>
<comment type="caution">
    <text evidence="1">The sequence shown here is derived from an EMBL/GenBank/DDBJ whole genome shotgun (WGS) entry which is preliminary data.</text>
</comment>
<proteinExistence type="predicted"/>
<keyword evidence="2" id="KW-1185">Reference proteome</keyword>
<gene>
    <name evidence="1" type="ORF">GCM10010346_48410</name>
</gene>
<reference evidence="2" key="1">
    <citation type="journal article" date="2019" name="Int. J. Syst. Evol. Microbiol.">
        <title>The Global Catalogue of Microorganisms (GCM) 10K type strain sequencing project: providing services to taxonomists for standard genome sequencing and annotation.</title>
        <authorList>
            <consortium name="The Broad Institute Genomics Platform"/>
            <consortium name="The Broad Institute Genome Sequencing Center for Infectious Disease"/>
            <person name="Wu L."/>
            <person name="Ma J."/>
        </authorList>
    </citation>
    <scope>NUCLEOTIDE SEQUENCE [LARGE SCALE GENOMIC DNA]</scope>
    <source>
        <strain evidence="2">JCM 4737</strain>
    </source>
</reference>
<sequence length="82" mass="8951">MRTSMAMAFDSCQEGGVKGARQFVPRAGASVCVYECWLARGSGRRRTDCAGEPAQVDVQARHEQHGARRRLTHVVGNHAVIV</sequence>
<evidence type="ECO:0000313" key="2">
    <source>
        <dbReference type="Proteomes" id="UP000599437"/>
    </source>
</evidence>
<dbReference type="EMBL" id="BMVO01000019">
    <property type="protein sequence ID" value="GHB18899.1"/>
    <property type="molecule type" value="Genomic_DNA"/>
</dbReference>
<organism evidence="1 2">
    <name type="scientific">Streptomyces chryseus</name>
    <dbReference type="NCBI Taxonomy" id="68186"/>
    <lineage>
        <taxon>Bacteria</taxon>
        <taxon>Bacillati</taxon>
        <taxon>Actinomycetota</taxon>
        <taxon>Actinomycetes</taxon>
        <taxon>Kitasatosporales</taxon>
        <taxon>Streptomycetaceae</taxon>
        <taxon>Streptomyces</taxon>
    </lineage>
</organism>
<protein>
    <submittedName>
        <fullName evidence="1">Uncharacterized protein</fullName>
    </submittedName>
</protein>
<evidence type="ECO:0000313" key="1">
    <source>
        <dbReference type="EMBL" id="GHB18899.1"/>
    </source>
</evidence>